<evidence type="ECO:0000256" key="10">
    <source>
        <dbReference type="ARBA" id="ARBA00023004"/>
    </source>
</evidence>
<evidence type="ECO:0000313" key="16">
    <source>
        <dbReference type="EMBL" id="KAG1315803.1"/>
    </source>
</evidence>
<evidence type="ECO:0000256" key="14">
    <source>
        <dbReference type="SAM" id="MobiDB-lite"/>
    </source>
</evidence>
<dbReference type="InterPro" id="IPR050668">
    <property type="entry name" value="Cytochrome_b5"/>
</dbReference>
<comment type="similarity">
    <text evidence="13">Belongs to the cytochrome b5 family.</text>
</comment>
<organism evidence="16 17">
    <name type="scientific">Rhizopus oryzae</name>
    <name type="common">Mucormycosis agent</name>
    <name type="synonym">Rhizopus arrhizus var. delemar</name>
    <dbReference type="NCBI Taxonomy" id="64495"/>
    <lineage>
        <taxon>Eukaryota</taxon>
        <taxon>Fungi</taxon>
        <taxon>Fungi incertae sedis</taxon>
        <taxon>Mucoromycota</taxon>
        <taxon>Mucoromycotina</taxon>
        <taxon>Mucoromycetes</taxon>
        <taxon>Mucorales</taxon>
        <taxon>Mucorineae</taxon>
        <taxon>Rhizopodaceae</taxon>
        <taxon>Rhizopus</taxon>
    </lineage>
</organism>
<keyword evidence="10" id="KW-0408">Iron</keyword>
<sequence>MSVKLYSFEEVSKHNSREDLWMIIDGKVYDITKFQDEHPGGEEVLIDEGAKDATGPFEDVGHTDDARKLLEQYYIGDVDPASEPVKPAKQAQAVAAGPQGKQWKTKLKSYENASFNKEQKPTQTTESVSDKIKRLRVEQQRAEMNRSLRRSQTSNHSESHLSGLMQYETEINPTTAPLPNTPGPPPPPSWRLNRVHQERIVSVQRLKAKRELVTAKDNTLYGQSACQAAQSITSKKNVWSEAIPYLPITVKQTLMQHISSIDGLDEALFDSFISFGYSDLCFEDARISFTKFCKAFWRVEEQCGRSTEEEEDDWWDHEDSNPFTDEYDGYAHHPIGVESETMTAATEDIKDERASCLEPILILFLKDQYRNPSLILDKKSFLLFTPLSSTLTCLNISFLRWPNISVAHLLVCTLPSLQQLRTAGCFNATEGPRAISIISQGLRMLNLWDIGFHPWIKYETLCGITGLINWKRDLQELKTLCIENLQEGVTAQVKEWLANEESVKTELASLVADSEEAYDRLLHDFLHKDLALTSEPVIPENFGSNPVETFPLGHLRHGGGVVLQIQDTTDIRYSTLSLLNNLTNATPVRQVYVERSEDEKVDFTRGMLRWTLTDGKNQIQAIEMEAIPDLSLTTPFGCKILVKSCQVRRGMLLLTKNNIKVLGGDVSELYGGDMLKELESRFKESIGLTENTTPASQPPSHSNALPVSVTNTIPDDEFFDDDFDYAELERMETTTTAVDDIPSDDDFVEDTTGHLLKSIPSDSDSDIYEDAVQEPSLTNSRSSGISLSKKAARPAPSSTDPPRKRISLTNQSTLGSSSTTLHEDEDMVDLTGDDDHPSTQAELEEISWVDDSVWADLNEASKENLNGDVFVDDQGKTHITFSKLQQTLKAMENDNYSTNLPDTVIVRAKCVQFGKLVTSNRLYSLVLYFDDPDQATGQPVQIVFSNDALTKLLNAKRQDVINVNAAGGQKAVLRQIFKPFDKKVRNSIADIEIDLSITQKSENSFLMPMGIGYSNTKQSMHHQ</sequence>
<dbReference type="GO" id="GO:0005789">
    <property type="term" value="C:endoplasmic reticulum membrane"/>
    <property type="evidence" value="ECO:0007669"/>
    <property type="project" value="UniProtKB-SubCell"/>
</dbReference>
<dbReference type="PANTHER" id="PTHR19359">
    <property type="entry name" value="CYTOCHROME B5"/>
    <property type="match status" value="1"/>
</dbReference>
<feature type="region of interest" description="Disordered" evidence="14">
    <location>
        <begin position="689"/>
        <end position="709"/>
    </location>
</feature>
<dbReference type="SUPFAM" id="SSF55856">
    <property type="entry name" value="Cytochrome b5-like heme/steroid binding domain"/>
    <property type="match status" value="1"/>
</dbReference>
<dbReference type="Gene3D" id="2.40.50.770">
    <property type="entry name" value="RecQ-mediated genome instability protein Rmi1, C-terminal domain"/>
    <property type="match status" value="1"/>
</dbReference>
<gene>
    <name evidence="16" type="ORF">G6F64_000375</name>
</gene>
<dbReference type="Gene3D" id="3.10.120.10">
    <property type="entry name" value="Cytochrome b5-like heme/steroid binding domain"/>
    <property type="match status" value="1"/>
</dbReference>
<feature type="compositionally biased region" description="Polar residues" evidence="14">
    <location>
        <begin position="775"/>
        <end position="786"/>
    </location>
</feature>
<dbReference type="GO" id="GO:0046872">
    <property type="term" value="F:metal ion binding"/>
    <property type="evidence" value="ECO:0007669"/>
    <property type="project" value="UniProtKB-KW"/>
</dbReference>
<evidence type="ECO:0000256" key="1">
    <source>
        <dbReference type="ARBA" id="ARBA00004131"/>
    </source>
</evidence>
<dbReference type="SMART" id="SM01117">
    <property type="entry name" value="Cyt-b5"/>
    <property type="match status" value="1"/>
</dbReference>
<evidence type="ECO:0000256" key="4">
    <source>
        <dbReference type="ARBA" id="ARBA00022692"/>
    </source>
</evidence>
<evidence type="ECO:0000256" key="6">
    <source>
        <dbReference type="ARBA" id="ARBA00022824"/>
    </source>
</evidence>
<feature type="compositionally biased region" description="Polar residues" evidence="14">
    <location>
        <begin position="112"/>
        <end position="127"/>
    </location>
</feature>
<comment type="subcellular location">
    <subcellularLocation>
        <location evidence="1">Endoplasmic reticulum membrane</location>
        <topology evidence="1">Single-pass membrane protein</topology>
        <orientation evidence="1">Cytoplasmic side</orientation>
    </subcellularLocation>
    <subcellularLocation>
        <location evidence="12">Microsome membrane</location>
        <topology evidence="12">Single-pass membrane protein</topology>
        <orientation evidence="12">Cytoplasmic side</orientation>
    </subcellularLocation>
</comment>
<reference evidence="16" key="1">
    <citation type="journal article" date="2020" name="Microb. Genom.">
        <title>Genetic diversity of clinical and environmental Mucorales isolates obtained from an investigation of mucormycosis cases among solid organ transplant recipients.</title>
        <authorList>
            <person name="Nguyen M.H."/>
            <person name="Kaul D."/>
            <person name="Muto C."/>
            <person name="Cheng S.J."/>
            <person name="Richter R.A."/>
            <person name="Bruno V.M."/>
            <person name="Liu G."/>
            <person name="Beyhan S."/>
            <person name="Sundermann A.J."/>
            <person name="Mounaud S."/>
            <person name="Pasculle A.W."/>
            <person name="Nierman W.C."/>
            <person name="Driscoll E."/>
            <person name="Cumbie R."/>
            <person name="Clancy C.J."/>
            <person name="Dupont C.L."/>
        </authorList>
    </citation>
    <scope>NUCLEOTIDE SEQUENCE</scope>
    <source>
        <strain evidence="16">GL11</strain>
    </source>
</reference>
<dbReference type="Pfam" id="PF08585">
    <property type="entry name" value="RMI1_N_C"/>
    <property type="match status" value="1"/>
</dbReference>
<dbReference type="InterPro" id="IPR013894">
    <property type="entry name" value="RMI1_OB"/>
</dbReference>
<dbReference type="InterPro" id="IPR001199">
    <property type="entry name" value="Cyt_B5-like_heme/steroid-bd"/>
</dbReference>
<dbReference type="PRINTS" id="PR00363">
    <property type="entry name" value="CYTOCHROMEB5"/>
</dbReference>
<dbReference type="Proteomes" id="UP000716291">
    <property type="component" value="Unassembled WGS sequence"/>
</dbReference>
<dbReference type="AlphaFoldDB" id="A0A9P7BXT7"/>
<evidence type="ECO:0000256" key="7">
    <source>
        <dbReference type="ARBA" id="ARBA00022848"/>
    </source>
</evidence>
<dbReference type="InterPro" id="IPR036400">
    <property type="entry name" value="Cyt_B5-like_heme/steroid_sf"/>
</dbReference>
<keyword evidence="17" id="KW-1185">Reference proteome</keyword>
<dbReference type="InterPro" id="IPR042470">
    <property type="entry name" value="RMI1_N_C_sf"/>
</dbReference>
<keyword evidence="6" id="KW-0256">Endoplasmic reticulum</keyword>
<evidence type="ECO:0000256" key="13">
    <source>
        <dbReference type="ARBA" id="ARBA00038168"/>
    </source>
</evidence>
<feature type="compositionally biased region" description="Polar residues" evidence="14">
    <location>
        <begin position="807"/>
        <end position="820"/>
    </location>
</feature>
<evidence type="ECO:0000256" key="2">
    <source>
        <dbReference type="ARBA" id="ARBA00022448"/>
    </source>
</evidence>
<name>A0A9P7BXT7_RHIOR</name>
<feature type="region of interest" description="Disordered" evidence="14">
    <location>
        <begin position="112"/>
        <end position="131"/>
    </location>
</feature>
<evidence type="ECO:0000256" key="8">
    <source>
        <dbReference type="ARBA" id="ARBA00022982"/>
    </source>
</evidence>
<keyword evidence="2" id="KW-0813">Transport</keyword>
<evidence type="ECO:0000313" key="17">
    <source>
        <dbReference type="Proteomes" id="UP000716291"/>
    </source>
</evidence>
<feature type="region of interest" description="Disordered" evidence="14">
    <location>
        <begin position="773"/>
        <end position="822"/>
    </location>
</feature>
<dbReference type="GO" id="GO:0020037">
    <property type="term" value="F:heme binding"/>
    <property type="evidence" value="ECO:0007669"/>
    <property type="project" value="TreeGrafter"/>
</dbReference>
<evidence type="ECO:0000256" key="3">
    <source>
        <dbReference type="ARBA" id="ARBA00022617"/>
    </source>
</evidence>
<evidence type="ECO:0000256" key="11">
    <source>
        <dbReference type="ARBA" id="ARBA00023136"/>
    </source>
</evidence>
<feature type="domain" description="Cytochrome b5 heme-binding" evidence="15">
    <location>
        <begin position="3"/>
        <end position="79"/>
    </location>
</feature>
<evidence type="ECO:0000259" key="15">
    <source>
        <dbReference type="PROSITE" id="PS50255"/>
    </source>
</evidence>
<evidence type="ECO:0000256" key="5">
    <source>
        <dbReference type="ARBA" id="ARBA00022723"/>
    </source>
</evidence>
<evidence type="ECO:0000256" key="12">
    <source>
        <dbReference type="ARBA" id="ARBA00037877"/>
    </source>
</evidence>
<accession>A0A9P7BXT7</accession>
<keyword evidence="8" id="KW-0249">Electron transport</keyword>
<keyword evidence="5" id="KW-0479">Metal-binding</keyword>
<keyword evidence="3" id="KW-0349">Heme</keyword>
<protein>
    <recommendedName>
        <fullName evidence="15">Cytochrome b5 heme-binding domain-containing protein</fullName>
    </recommendedName>
</protein>
<dbReference type="PROSITE" id="PS50255">
    <property type="entry name" value="CYTOCHROME_B5_2"/>
    <property type="match status" value="1"/>
</dbReference>
<dbReference type="EMBL" id="JAANQT010000022">
    <property type="protein sequence ID" value="KAG1315803.1"/>
    <property type="molecule type" value="Genomic_DNA"/>
</dbReference>
<dbReference type="FunFam" id="3.10.120.10:FF:000002">
    <property type="entry name" value="Cytochrome b5 type B"/>
    <property type="match status" value="1"/>
</dbReference>
<keyword evidence="4" id="KW-0812">Transmembrane</keyword>
<keyword evidence="11" id="KW-0472">Membrane</keyword>
<comment type="caution">
    <text evidence="16">The sequence shown here is derived from an EMBL/GenBank/DDBJ whole genome shotgun (WGS) entry which is preliminary data.</text>
</comment>
<keyword evidence="9" id="KW-1133">Transmembrane helix</keyword>
<dbReference type="PANTHER" id="PTHR19359:SF150">
    <property type="entry name" value="CYTOCHROME B5"/>
    <property type="match status" value="1"/>
</dbReference>
<keyword evidence="7" id="KW-0492">Microsome</keyword>
<evidence type="ECO:0000256" key="9">
    <source>
        <dbReference type="ARBA" id="ARBA00022989"/>
    </source>
</evidence>
<proteinExistence type="inferred from homology"/>
<dbReference type="Pfam" id="PF00173">
    <property type="entry name" value="Cyt-b5"/>
    <property type="match status" value="1"/>
</dbReference>